<keyword evidence="1" id="KW-0812">Transmembrane</keyword>
<dbReference type="RefSeq" id="WP_111295504.1">
    <property type="nucleotide sequence ID" value="NZ_QKZV01000005.1"/>
</dbReference>
<feature type="transmembrane region" description="Helical" evidence="1">
    <location>
        <begin position="94"/>
        <end position="115"/>
    </location>
</feature>
<evidence type="ECO:0000313" key="2">
    <source>
        <dbReference type="EMBL" id="PZX62349.1"/>
    </source>
</evidence>
<feature type="transmembrane region" description="Helical" evidence="1">
    <location>
        <begin position="62"/>
        <end position="87"/>
    </location>
</feature>
<evidence type="ECO:0008006" key="4">
    <source>
        <dbReference type="Google" id="ProtNLM"/>
    </source>
</evidence>
<sequence length="153" mass="17204">MQQPTLSSNYPANNFSSAKALNIVIWLNRLALALVFIWFGYLKVIHVSPAEGLVQHLHSVTVVHYIPINVFITLLGMIEVAVGILWLFPKLTKLAFLCFIAHMFTTFLPLFFLPGDTWQHAFVLTLTGQYIVKNVVLIASATTIWFIKSSSLV</sequence>
<proteinExistence type="predicted"/>
<name>A0A2W7S5V2_9BACT</name>
<reference evidence="2 3" key="1">
    <citation type="submission" date="2018-06" db="EMBL/GenBank/DDBJ databases">
        <title>Genomic Encyclopedia of Archaeal and Bacterial Type Strains, Phase II (KMG-II): from individual species to whole genera.</title>
        <authorList>
            <person name="Goeker M."/>
        </authorList>
    </citation>
    <scope>NUCLEOTIDE SEQUENCE [LARGE SCALE GENOMIC DNA]</scope>
    <source>
        <strain evidence="2 3">DSM 23241</strain>
    </source>
</reference>
<dbReference type="EMBL" id="QKZV01000005">
    <property type="protein sequence ID" value="PZX62349.1"/>
    <property type="molecule type" value="Genomic_DNA"/>
</dbReference>
<dbReference type="Proteomes" id="UP000249720">
    <property type="component" value="Unassembled WGS sequence"/>
</dbReference>
<keyword evidence="1" id="KW-1133">Transmembrane helix</keyword>
<dbReference type="AlphaFoldDB" id="A0A2W7S5V2"/>
<gene>
    <name evidence="2" type="ORF">LX80_01831</name>
</gene>
<protein>
    <recommendedName>
        <fullName evidence="4">Membrane protein YkgB</fullName>
    </recommendedName>
</protein>
<keyword evidence="1" id="KW-0472">Membrane</keyword>
<comment type="caution">
    <text evidence="2">The sequence shown here is derived from an EMBL/GenBank/DDBJ whole genome shotgun (WGS) entry which is preliminary data.</text>
</comment>
<evidence type="ECO:0000256" key="1">
    <source>
        <dbReference type="SAM" id="Phobius"/>
    </source>
</evidence>
<feature type="transmembrane region" description="Helical" evidence="1">
    <location>
        <begin position="20"/>
        <end position="42"/>
    </location>
</feature>
<organism evidence="2 3">
    <name type="scientific">Hydrotalea sandarakina</name>
    <dbReference type="NCBI Taxonomy" id="1004304"/>
    <lineage>
        <taxon>Bacteria</taxon>
        <taxon>Pseudomonadati</taxon>
        <taxon>Bacteroidota</taxon>
        <taxon>Chitinophagia</taxon>
        <taxon>Chitinophagales</taxon>
        <taxon>Chitinophagaceae</taxon>
        <taxon>Hydrotalea</taxon>
    </lineage>
</organism>
<keyword evidence="3" id="KW-1185">Reference proteome</keyword>
<accession>A0A2W7S5V2</accession>
<dbReference type="OrthoDB" id="265224at2"/>
<evidence type="ECO:0000313" key="3">
    <source>
        <dbReference type="Proteomes" id="UP000249720"/>
    </source>
</evidence>
<feature type="transmembrane region" description="Helical" evidence="1">
    <location>
        <begin position="121"/>
        <end position="147"/>
    </location>
</feature>